<reference evidence="5 6" key="2">
    <citation type="journal article" date="2016" name="Sci. Rep.">
        <title>A novel serine protease, Sep1, from Bacillus firmus DS-1 has nematicidal activity and degrades multiple intestinal-associated nematode proteins.</title>
        <authorList>
            <person name="Geng C."/>
            <person name="Nie X."/>
            <person name="Tang Z."/>
            <person name="Zhang Y."/>
            <person name="Lin J."/>
            <person name="Sun M."/>
            <person name="Peng D."/>
        </authorList>
    </citation>
    <scope>NUCLEOTIDE SEQUENCE [LARGE SCALE GENOMIC DNA]</scope>
    <source>
        <strain evidence="5 6">DS1</strain>
    </source>
</reference>
<dbReference type="EMBL" id="APVL01000012">
    <property type="protein sequence ID" value="EWG10016.1"/>
    <property type="molecule type" value="Genomic_DNA"/>
</dbReference>
<keyword evidence="2 5" id="KW-0808">Transferase</keyword>
<evidence type="ECO:0000256" key="1">
    <source>
        <dbReference type="ARBA" id="ARBA00022676"/>
    </source>
</evidence>
<feature type="domain" description="Glycosyltransferase subfamily 4-like N-terminal" evidence="4">
    <location>
        <begin position="22"/>
        <end position="168"/>
    </location>
</feature>
<protein>
    <submittedName>
        <fullName evidence="5">Group 1 glycosyl transferase</fullName>
    </submittedName>
</protein>
<dbReference type="PATRIC" id="fig|1307436.3.peg.3559"/>
<dbReference type="RefSeq" id="WP_035331042.1">
    <property type="nucleotide sequence ID" value="NZ_APVL01000012.1"/>
</dbReference>
<dbReference type="PANTHER" id="PTHR12526:SF629">
    <property type="entry name" value="TEICHURONIC ACID BIOSYNTHESIS GLYCOSYLTRANSFERASE TUAH-RELATED"/>
    <property type="match status" value="1"/>
</dbReference>
<dbReference type="CDD" id="cd03794">
    <property type="entry name" value="GT4_WbuB-like"/>
    <property type="match status" value="1"/>
</dbReference>
<proteinExistence type="predicted"/>
<gene>
    <name evidence="5" type="ORF">PBF_16594</name>
</gene>
<evidence type="ECO:0000259" key="3">
    <source>
        <dbReference type="Pfam" id="PF00534"/>
    </source>
</evidence>
<dbReference type="InterPro" id="IPR028098">
    <property type="entry name" value="Glyco_trans_4-like_N"/>
</dbReference>
<dbReference type="PANTHER" id="PTHR12526">
    <property type="entry name" value="GLYCOSYLTRANSFERASE"/>
    <property type="match status" value="1"/>
</dbReference>
<dbReference type="SUPFAM" id="SSF53756">
    <property type="entry name" value="UDP-Glycosyltransferase/glycogen phosphorylase"/>
    <property type="match status" value="1"/>
</dbReference>
<dbReference type="OrthoDB" id="9813214at2"/>
<evidence type="ECO:0000313" key="6">
    <source>
        <dbReference type="Proteomes" id="UP000019270"/>
    </source>
</evidence>
<evidence type="ECO:0000256" key="2">
    <source>
        <dbReference type="ARBA" id="ARBA00022679"/>
    </source>
</evidence>
<name>W7L326_CYTFI</name>
<keyword evidence="1" id="KW-0328">Glycosyltransferase</keyword>
<dbReference type="AlphaFoldDB" id="W7L326"/>
<dbReference type="GO" id="GO:0016757">
    <property type="term" value="F:glycosyltransferase activity"/>
    <property type="evidence" value="ECO:0007669"/>
    <property type="project" value="UniProtKB-KW"/>
</dbReference>
<feature type="domain" description="Glycosyl transferase family 1" evidence="3">
    <location>
        <begin position="187"/>
        <end position="346"/>
    </location>
</feature>
<evidence type="ECO:0000259" key="4">
    <source>
        <dbReference type="Pfam" id="PF13439"/>
    </source>
</evidence>
<comment type="caution">
    <text evidence="5">The sequence shown here is derived from an EMBL/GenBank/DDBJ whole genome shotgun (WGS) entry which is preliminary data.</text>
</comment>
<dbReference type="eggNOG" id="COG0438">
    <property type="taxonomic scope" value="Bacteria"/>
</dbReference>
<accession>W7L326</accession>
<organism evidence="5 6">
    <name type="scientific">Cytobacillus firmus DS1</name>
    <dbReference type="NCBI Taxonomy" id="1307436"/>
    <lineage>
        <taxon>Bacteria</taxon>
        <taxon>Bacillati</taxon>
        <taxon>Bacillota</taxon>
        <taxon>Bacilli</taxon>
        <taxon>Bacillales</taxon>
        <taxon>Bacillaceae</taxon>
        <taxon>Cytobacillus</taxon>
    </lineage>
</organism>
<dbReference type="Proteomes" id="UP000019270">
    <property type="component" value="Unassembled WGS sequence"/>
</dbReference>
<dbReference type="Pfam" id="PF13439">
    <property type="entry name" value="Glyco_transf_4"/>
    <property type="match status" value="1"/>
</dbReference>
<sequence>MKVCHITTVHPYKDIRIFIKEAKSLQKNGYEMHLIAPNAPSAIIDGIQVHGINLKRGERQNRLGRMIKTTNLAYKKAMEINADLYHFHDPELIPAGLKLKRQQKKVIYDVHEDVPRQILQKNWIPRILRTTISGVFEEYETRAVKKLDFVVAATPFIKNRFTSIGCNSIDVCNYPILSEFGHGHSEETVKENAVCYIGAISKIRGIFEMVDSMSLVPDVHLFLAGKFASDTERELVKQRSGWKKTSEMGYLEREEIRSVLSKSLAGLVVLHPTINYKDALPIKLFEYMAAGIPVIASDFPLWREIVEKSDCGICVNPLNPKEIADAIQFYIENPGEAERMGENGRRAVEQIYNWDLESKKLVSLYRTLLPENRVVKNRDEVLG</sequence>
<dbReference type="InterPro" id="IPR001296">
    <property type="entry name" value="Glyco_trans_1"/>
</dbReference>
<dbReference type="Gene3D" id="3.40.50.2000">
    <property type="entry name" value="Glycogen Phosphorylase B"/>
    <property type="match status" value="2"/>
</dbReference>
<reference evidence="6" key="1">
    <citation type="submission" date="2013-03" db="EMBL/GenBank/DDBJ databases">
        <title>Draft genome sequence of Bacillus firmus DS1.</title>
        <authorList>
            <person name="Peng D."/>
            <person name="Zhu L."/>
            <person name="Sun M."/>
        </authorList>
    </citation>
    <scope>NUCLEOTIDE SEQUENCE [LARGE SCALE GENOMIC DNA]</scope>
    <source>
        <strain evidence="6">DS1</strain>
    </source>
</reference>
<dbReference type="Pfam" id="PF00534">
    <property type="entry name" value="Glycos_transf_1"/>
    <property type="match status" value="1"/>
</dbReference>
<evidence type="ECO:0000313" key="5">
    <source>
        <dbReference type="EMBL" id="EWG10016.1"/>
    </source>
</evidence>